<dbReference type="SUPFAM" id="SSF69318">
    <property type="entry name" value="Integrin alpha N-terminal domain"/>
    <property type="match status" value="1"/>
</dbReference>
<dbReference type="PANTHER" id="PTHR13412">
    <property type="entry name" value="T-CELL IMMUNOMODULATORY PROTEIN HOMOLOG"/>
    <property type="match status" value="1"/>
</dbReference>
<dbReference type="InterPro" id="IPR001695">
    <property type="entry name" value="Lysyl_oxidase"/>
</dbReference>
<name>A0ABX7NSF8_9BACT</name>
<dbReference type="PANTHER" id="PTHR13412:SF0">
    <property type="entry name" value="T-CELL IMMUNOMODULATORY PROTEIN"/>
    <property type="match status" value="1"/>
</dbReference>
<dbReference type="Proteomes" id="UP000662747">
    <property type="component" value="Chromosome"/>
</dbReference>
<reference evidence="2 3" key="1">
    <citation type="submission" date="2021-02" db="EMBL/GenBank/DDBJ databases">
        <title>De Novo genome assembly of isolated myxobacteria.</title>
        <authorList>
            <person name="Stevens D.C."/>
        </authorList>
    </citation>
    <scope>NUCLEOTIDE SEQUENCE [LARGE SCALE GENOMIC DNA]</scope>
    <source>
        <strain evidence="3">SCPEA02</strain>
    </source>
</reference>
<dbReference type="Pfam" id="PF01839">
    <property type="entry name" value="FG-GAP"/>
    <property type="match status" value="1"/>
</dbReference>
<dbReference type="PROSITE" id="PS51257">
    <property type="entry name" value="PROKAR_LIPOPROTEIN"/>
    <property type="match status" value="1"/>
</dbReference>
<dbReference type="InterPro" id="IPR028994">
    <property type="entry name" value="Integrin_alpha_N"/>
</dbReference>
<dbReference type="InterPro" id="IPR024881">
    <property type="entry name" value="Tip"/>
</dbReference>
<gene>
    <name evidence="2" type="ORF">JY651_40145</name>
</gene>
<evidence type="ECO:0000256" key="1">
    <source>
        <dbReference type="ARBA" id="ARBA00022729"/>
    </source>
</evidence>
<evidence type="ECO:0000313" key="3">
    <source>
        <dbReference type="Proteomes" id="UP000662747"/>
    </source>
</evidence>
<dbReference type="InterPro" id="IPR013517">
    <property type="entry name" value="FG-GAP"/>
</dbReference>
<organism evidence="2 3">
    <name type="scientific">Pyxidicoccus parkwayensis</name>
    <dbReference type="NCBI Taxonomy" id="2813578"/>
    <lineage>
        <taxon>Bacteria</taxon>
        <taxon>Pseudomonadati</taxon>
        <taxon>Myxococcota</taxon>
        <taxon>Myxococcia</taxon>
        <taxon>Myxococcales</taxon>
        <taxon>Cystobacterineae</taxon>
        <taxon>Myxococcaceae</taxon>
        <taxon>Pyxidicoccus</taxon>
    </lineage>
</organism>
<keyword evidence="1" id="KW-0732">Signal</keyword>
<dbReference type="Pfam" id="PF01186">
    <property type="entry name" value="Lysyl_oxidase"/>
    <property type="match status" value="1"/>
</dbReference>
<evidence type="ECO:0000313" key="2">
    <source>
        <dbReference type="EMBL" id="QSQ21336.1"/>
    </source>
</evidence>
<protein>
    <submittedName>
        <fullName evidence="2">FG-GAP repeat protein</fullName>
    </submittedName>
</protein>
<keyword evidence="3" id="KW-1185">Reference proteome</keyword>
<sequence length="649" mass="69508">MPLPRRTLTAMSLLFVMSACKDEDPKPEPQPTVPELSDTPLWQVKVDPSLKDECFGTSVALADFNGDGRKDLAVGTEPCLTNFVAAKHPGRVSFFAGEERFFSKQPVSALMTWTNTNTRTTGRGLRTVAGDVNGDAYADLLVTGQFGASVFLGGPDLGAILTAPAFRVPGNGFFIFTTFVDFNGDGLDDVVSSRAGVLSFYQATPGAEGGTFTLVHTRQGISFSNQGDINGDGADDLMMPSEDTENLRELYLGCKAGSSFACEGPLSAEPVRTLVASSAKLLPDFNEDGHPDAFLFMPNGVMNFHLSEPGGALSSTPVWSLMEDATFPGMGSPVAVGDMDGDGERHDFVMGALGRLYFYSPSKGISAELKPVWTWPRADSLPANYDVYRRPSVAVPGDLDGDGYDDLVVATGALGDVLTSPVGEVSIYGGGRVPTEPKDLPYAAPVRSCDLKLDPVNGKPDLTVDVSTLARTLHVVRKTFAADACEVFEGCVAAPGERRLLRFSTAIQNLGRASAVFPPIDSRPDLYVFDECHGHDHLKGFAGYQLRDSRGETVLTGRKQGFALLDVTSYCTDSAPSVFYDPMGISAGWADIYTFDVPCQWVDITGLADGEYTLRVGVDESDILEEEGVYPNEVFVRMSLKGDTATALP</sequence>
<dbReference type="Gene3D" id="2.130.10.130">
    <property type="entry name" value="Integrin alpha, N-terminal"/>
    <property type="match status" value="3"/>
</dbReference>
<dbReference type="EMBL" id="CP071090">
    <property type="protein sequence ID" value="QSQ21336.1"/>
    <property type="molecule type" value="Genomic_DNA"/>
</dbReference>
<accession>A0ABX7NSF8</accession>
<proteinExistence type="predicted"/>